<organism evidence="2 3">
    <name type="scientific">Pseudoclavibacter helvolus</name>
    <dbReference type="NCBI Taxonomy" id="255205"/>
    <lineage>
        <taxon>Bacteria</taxon>
        <taxon>Bacillati</taxon>
        <taxon>Actinomycetota</taxon>
        <taxon>Actinomycetes</taxon>
        <taxon>Micrococcales</taxon>
        <taxon>Microbacteriaceae</taxon>
        <taxon>Pseudoclavibacter</taxon>
    </lineage>
</organism>
<evidence type="ECO:0000313" key="3">
    <source>
        <dbReference type="Proteomes" id="UP000545286"/>
    </source>
</evidence>
<dbReference type="AlphaFoldDB" id="A0A7W4YGB8"/>
<feature type="domain" description="SHOCT" evidence="1">
    <location>
        <begin position="47"/>
        <end position="72"/>
    </location>
</feature>
<proteinExistence type="predicted"/>
<dbReference type="Proteomes" id="UP000545286">
    <property type="component" value="Unassembled WGS sequence"/>
</dbReference>
<reference evidence="2 3" key="1">
    <citation type="submission" date="2020-08" db="EMBL/GenBank/DDBJ databases">
        <title>Sequencing the genomes of 1000 actinobacteria strains.</title>
        <authorList>
            <person name="Klenk H.-P."/>
        </authorList>
    </citation>
    <scope>NUCLEOTIDE SEQUENCE [LARGE SCALE GENOMIC DNA]</scope>
    <source>
        <strain evidence="2 3">DSM 20419</strain>
    </source>
</reference>
<dbReference type="Pfam" id="PF09851">
    <property type="entry name" value="SHOCT"/>
    <property type="match status" value="1"/>
</dbReference>
<dbReference type="EMBL" id="JACHWJ010000005">
    <property type="protein sequence ID" value="MBB2959147.1"/>
    <property type="molecule type" value="Genomic_DNA"/>
</dbReference>
<protein>
    <recommendedName>
        <fullName evidence="1">SHOCT domain-containing protein</fullName>
    </recommendedName>
</protein>
<comment type="caution">
    <text evidence="2">The sequence shown here is derived from an EMBL/GenBank/DDBJ whole genome shotgun (WGS) entry which is preliminary data.</text>
</comment>
<sequence>MFQVVGPLVYLIVRGAGMGQRQAQAIKAAQEAQENYIRDVAQVSPADEIAKAKALLDSGAITQSEYEALKAKHINA</sequence>
<evidence type="ECO:0000313" key="2">
    <source>
        <dbReference type="EMBL" id="MBB2959147.1"/>
    </source>
</evidence>
<gene>
    <name evidence="2" type="ORF">FHX72_003299</name>
</gene>
<dbReference type="InterPro" id="IPR018649">
    <property type="entry name" value="SHOCT"/>
</dbReference>
<name>A0A7W4YGB8_9MICO</name>
<accession>A0A7W4YGB8</accession>
<keyword evidence="3" id="KW-1185">Reference proteome</keyword>
<evidence type="ECO:0000259" key="1">
    <source>
        <dbReference type="Pfam" id="PF09851"/>
    </source>
</evidence>